<reference evidence="1" key="1">
    <citation type="submission" date="2023-07" db="EMBL/GenBank/DDBJ databases">
        <authorList>
            <person name="Kim M.K."/>
        </authorList>
    </citation>
    <scope>NUCLEOTIDE SEQUENCE</scope>
    <source>
        <strain evidence="1">CA1-15</strain>
    </source>
</reference>
<protein>
    <recommendedName>
        <fullName evidence="3">Haemolysin activator HlyB C-terminal domain-containing protein</fullName>
    </recommendedName>
</protein>
<name>A0ABT8ZUV5_9SPHN</name>
<keyword evidence="2" id="KW-1185">Reference proteome</keyword>
<proteinExistence type="predicted"/>
<gene>
    <name evidence="1" type="ORF">Q5H94_03325</name>
</gene>
<organism evidence="1 2">
    <name type="scientific">Sphingomonas immobilis</name>
    <dbReference type="NCBI Taxonomy" id="3063997"/>
    <lineage>
        <taxon>Bacteria</taxon>
        <taxon>Pseudomonadati</taxon>
        <taxon>Pseudomonadota</taxon>
        <taxon>Alphaproteobacteria</taxon>
        <taxon>Sphingomonadales</taxon>
        <taxon>Sphingomonadaceae</taxon>
        <taxon>Sphingomonas</taxon>
    </lineage>
</organism>
<sequence length="345" mass="35867">MRFLGGLAIGWVSLRVLMLWPGAEPVRRIVHEAAPILALRDDTGARVETFLPPEPLQPRVRYSIWPQSDYAPPPALARLPYAPQHAGPIRAGDPGRTALALLAFVRFGPPEDEAALPPPLVPGVPQPAPPGAARNPSRLSGSFWLVARDGSGASNGVIGGQLGGSQAGLRLAYALTDNRRVAIAGRVTSPLGPGLKEAAIGVEWQPTRLPVRIVAEQRFALNGGKSGPAIGVVGGFGPLPVAQGFRLEGYGQAGAIHRGDTQGYVDGALRLSREIVKLGPVPVALGAGLWGGAQRGAERLDIGPSVSAAIPIVGRTARLSLDWRQRVAGNAAPNSGVALTLGTDF</sequence>
<evidence type="ECO:0000313" key="1">
    <source>
        <dbReference type="EMBL" id="MDO7841344.1"/>
    </source>
</evidence>
<dbReference type="EMBL" id="JAUQSZ010000002">
    <property type="protein sequence ID" value="MDO7841344.1"/>
    <property type="molecule type" value="Genomic_DNA"/>
</dbReference>
<accession>A0ABT8ZUV5</accession>
<comment type="caution">
    <text evidence="1">The sequence shown here is derived from an EMBL/GenBank/DDBJ whole genome shotgun (WGS) entry which is preliminary data.</text>
</comment>
<dbReference type="RefSeq" id="WP_304559812.1">
    <property type="nucleotide sequence ID" value="NZ_JAUQSZ010000002.1"/>
</dbReference>
<evidence type="ECO:0008006" key="3">
    <source>
        <dbReference type="Google" id="ProtNLM"/>
    </source>
</evidence>
<evidence type="ECO:0000313" key="2">
    <source>
        <dbReference type="Proteomes" id="UP001176468"/>
    </source>
</evidence>
<dbReference type="Proteomes" id="UP001176468">
    <property type="component" value="Unassembled WGS sequence"/>
</dbReference>